<keyword evidence="4" id="KW-1185">Reference proteome</keyword>
<reference evidence="3" key="1">
    <citation type="submission" date="2017-07" db="EMBL/GenBank/DDBJ databases">
        <title>Taro Niue Genome Assembly and Annotation.</title>
        <authorList>
            <person name="Atibalentja N."/>
            <person name="Keating K."/>
            <person name="Fields C.J."/>
        </authorList>
    </citation>
    <scope>NUCLEOTIDE SEQUENCE</scope>
    <source>
        <strain evidence="3">Niue_2</strain>
        <tissue evidence="3">Leaf</tissue>
    </source>
</reference>
<feature type="domain" description="Transposase (putative) gypsy type" evidence="2">
    <location>
        <begin position="62"/>
        <end position="127"/>
    </location>
</feature>
<evidence type="ECO:0000256" key="1">
    <source>
        <dbReference type="SAM" id="MobiDB-lite"/>
    </source>
</evidence>
<protein>
    <recommendedName>
        <fullName evidence="2">Transposase (putative) gypsy type domain-containing protein</fullName>
    </recommendedName>
</protein>
<gene>
    <name evidence="3" type="ORF">Taro_014829</name>
</gene>
<accession>A0A843UN03</accession>
<name>A0A843UN03_COLES</name>
<feature type="region of interest" description="Disordered" evidence="1">
    <location>
        <begin position="409"/>
        <end position="444"/>
    </location>
</feature>
<sequence length="663" mass="71894">MSQKGKSVAVVRASGTAPTAARGPKYRSYEGLRERFRIGDEYDIVLAKEEESYLVNKPGCLVLSLDLLEAGFRLPFPEVARVLLNTWGVAPIQLTLNSWRTICVFYIVCKLKGVRGSAEVFRAQFSLASSPLSEESVYYTKHRPNRMQIHFGKKHSNKKGWMHRIFFIVHREDAPEWGFPTLVRTPQKDSYPFLIQDEARASDNLNLASVRNAEDYLTEFQLVQHGLSRPWDAEELAAGRDQEAMENYAEQIAMTSCLVYVNEGVRTPIAEERAKVVSKKAVQPVAEEEAEEAEEEEEAVIETRPLSKDGVFSELGLVVVSDQSDESSSEERVGASTPQGPIAGRTEAVAADGASSTVGAEQTVAEGEAVTAQGSTSGGANEAVRAVEVPKGATVPIPPVEAAVEVSTQTAAAGSHEAEHMAETEEGGPRGSPAVAGDQESTAAVGATDVVREEVPSAGQTNAALERLQEGPSRGLPPCPSASHLEVLARCQGQGPGDAPECSEEVYQEQRVDEDESVDVEALVDGVVHSLGVLKRLALRAQNHQQMWDAEFAFCKELQKEALTNVLSEAKARGAIEYKAGPIFKEDLEQYGAFFYKVGLGAGEDGGRRLASIEYAREAFEAALRECRRRTQDPRLDGVCFSHFQVGRMTPGNDGAGPSEKAP</sequence>
<organism evidence="3 4">
    <name type="scientific">Colocasia esculenta</name>
    <name type="common">Wild taro</name>
    <name type="synonym">Arum esculentum</name>
    <dbReference type="NCBI Taxonomy" id="4460"/>
    <lineage>
        <taxon>Eukaryota</taxon>
        <taxon>Viridiplantae</taxon>
        <taxon>Streptophyta</taxon>
        <taxon>Embryophyta</taxon>
        <taxon>Tracheophyta</taxon>
        <taxon>Spermatophyta</taxon>
        <taxon>Magnoliopsida</taxon>
        <taxon>Liliopsida</taxon>
        <taxon>Araceae</taxon>
        <taxon>Aroideae</taxon>
        <taxon>Colocasieae</taxon>
        <taxon>Colocasia</taxon>
    </lineage>
</organism>
<evidence type="ECO:0000259" key="2">
    <source>
        <dbReference type="Pfam" id="PF04195"/>
    </source>
</evidence>
<dbReference type="Pfam" id="PF04195">
    <property type="entry name" value="Transposase_28"/>
    <property type="match status" value="1"/>
</dbReference>
<dbReference type="OrthoDB" id="688579at2759"/>
<evidence type="ECO:0000313" key="3">
    <source>
        <dbReference type="EMBL" id="MQL82353.1"/>
    </source>
</evidence>
<comment type="caution">
    <text evidence="3">The sequence shown here is derived from an EMBL/GenBank/DDBJ whole genome shotgun (WGS) entry which is preliminary data.</text>
</comment>
<dbReference type="EMBL" id="NMUH01000627">
    <property type="protein sequence ID" value="MQL82353.1"/>
    <property type="molecule type" value="Genomic_DNA"/>
</dbReference>
<feature type="region of interest" description="Disordered" evidence="1">
    <location>
        <begin position="321"/>
        <end position="360"/>
    </location>
</feature>
<dbReference type="AlphaFoldDB" id="A0A843UN03"/>
<proteinExistence type="predicted"/>
<dbReference type="InterPro" id="IPR007321">
    <property type="entry name" value="Transposase_28"/>
</dbReference>
<evidence type="ECO:0000313" key="4">
    <source>
        <dbReference type="Proteomes" id="UP000652761"/>
    </source>
</evidence>
<dbReference type="Proteomes" id="UP000652761">
    <property type="component" value="Unassembled WGS sequence"/>
</dbReference>